<organism evidence="2 3">
    <name type="scientific">Archaeoglobus sulfaticallidus PM70-1</name>
    <dbReference type="NCBI Taxonomy" id="387631"/>
    <lineage>
        <taxon>Archaea</taxon>
        <taxon>Methanobacteriati</taxon>
        <taxon>Methanobacteriota</taxon>
        <taxon>Archaeoglobi</taxon>
        <taxon>Archaeoglobales</taxon>
        <taxon>Archaeoglobaceae</taxon>
        <taxon>Archaeoglobus</taxon>
    </lineage>
</organism>
<evidence type="ECO:0000313" key="3">
    <source>
        <dbReference type="Proteomes" id="UP000013307"/>
    </source>
</evidence>
<feature type="compositionally biased region" description="Basic residues" evidence="1">
    <location>
        <begin position="68"/>
        <end position="77"/>
    </location>
</feature>
<dbReference type="EMBL" id="CP005290">
    <property type="protein sequence ID" value="AGK60662.1"/>
    <property type="molecule type" value="Genomic_DNA"/>
</dbReference>
<dbReference type="eggNOG" id="arCOG02125">
    <property type="taxonomic scope" value="Archaea"/>
</dbReference>
<dbReference type="AlphaFoldDB" id="N0BEG8"/>
<proteinExistence type="predicted"/>
<evidence type="ECO:0000256" key="1">
    <source>
        <dbReference type="SAM" id="MobiDB-lite"/>
    </source>
</evidence>
<feature type="compositionally biased region" description="Polar residues" evidence="1">
    <location>
        <begin position="1"/>
        <end position="11"/>
    </location>
</feature>
<keyword evidence="3" id="KW-1185">Reference proteome</keyword>
<dbReference type="Proteomes" id="UP000013307">
    <property type="component" value="Chromosome"/>
</dbReference>
<accession>N0BEG8</accession>
<dbReference type="STRING" id="387631.Asulf_00644"/>
<feature type="compositionally biased region" description="Polar residues" evidence="1">
    <location>
        <begin position="40"/>
        <end position="58"/>
    </location>
</feature>
<feature type="region of interest" description="Disordered" evidence="1">
    <location>
        <begin position="1"/>
        <end position="79"/>
    </location>
</feature>
<dbReference type="KEGG" id="ast:Asulf_00644"/>
<gene>
    <name evidence="2" type="ORF">Asulf_00644</name>
</gene>
<name>N0BEG8_9EURY</name>
<dbReference type="HOGENOM" id="CLU_1648223_0_0_2"/>
<evidence type="ECO:0000313" key="2">
    <source>
        <dbReference type="EMBL" id="AGK60662.1"/>
    </source>
</evidence>
<reference evidence="2 3" key="1">
    <citation type="journal article" date="2013" name="Genome Announc.">
        <title>Complete Genome Sequence of the Thermophilic and Facultatively Chemolithoautotrophic Sulfate Reducer Archaeoglobus sulfaticallidus Strain PM70-1T.</title>
        <authorList>
            <person name="Stokke R."/>
            <person name="Hocking W.P."/>
            <person name="Steinsbu B.O."/>
            <person name="Steen I.H."/>
        </authorList>
    </citation>
    <scope>NUCLEOTIDE SEQUENCE [LARGE SCALE GENOMIC DNA]</scope>
    <source>
        <strain evidence="2">PM70-1</strain>
    </source>
</reference>
<sequence>MKNSLSRNNFTPRVCEKANKHRSSKNSETVAQGKNDKNDSQILSSNKAENLPNLPNHQKLQEKIGKIPVRRQKKPKKIDKETEEIVVKAYKINLDPVNLEKKMEEIYGFHIPHNTKSCIKMLHNDRISKRVRIQRWRNSIDLCSCKNIYYNRQLKAYQSI</sequence>
<protein>
    <submittedName>
        <fullName evidence="2">Uncharacterized protein</fullName>
    </submittedName>
</protein>